<dbReference type="Pfam" id="PF00196">
    <property type="entry name" value="GerE"/>
    <property type="match status" value="1"/>
</dbReference>
<feature type="transmembrane region" description="Helical" evidence="4">
    <location>
        <begin position="296"/>
        <end position="316"/>
    </location>
</feature>
<keyword evidence="4" id="KW-0472">Membrane</keyword>
<keyword evidence="3" id="KW-0804">Transcription</keyword>
<evidence type="ECO:0000259" key="5">
    <source>
        <dbReference type="PROSITE" id="PS50043"/>
    </source>
</evidence>
<feature type="transmembrane region" description="Helical" evidence="4">
    <location>
        <begin position="44"/>
        <end position="65"/>
    </location>
</feature>
<dbReference type="PANTHER" id="PTHR44688">
    <property type="entry name" value="DNA-BINDING TRANSCRIPTIONAL ACTIVATOR DEVR_DOSR"/>
    <property type="match status" value="1"/>
</dbReference>
<feature type="transmembrane region" description="Helical" evidence="4">
    <location>
        <begin position="241"/>
        <end position="259"/>
    </location>
</feature>
<evidence type="ECO:0000256" key="3">
    <source>
        <dbReference type="ARBA" id="ARBA00023163"/>
    </source>
</evidence>
<evidence type="ECO:0000313" key="6">
    <source>
        <dbReference type="EMBL" id="MEC4294219.1"/>
    </source>
</evidence>
<reference evidence="6 7" key="1">
    <citation type="submission" date="2024-01" db="EMBL/GenBank/DDBJ databases">
        <title>novel species in genus Adlercreutzia.</title>
        <authorList>
            <person name="Liu X."/>
        </authorList>
    </citation>
    <scope>NUCLEOTIDE SEQUENCE [LARGE SCALE GENOMIC DNA]</scope>
    <source>
        <strain evidence="6 7">R22</strain>
    </source>
</reference>
<dbReference type="InterPro" id="IPR016032">
    <property type="entry name" value="Sig_transdc_resp-reg_C-effctor"/>
</dbReference>
<accession>A0ABU6IXG8</accession>
<feature type="transmembrane region" description="Helical" evidence="4">
    <location>
        <begin position="159"/>
        <end position="178"/>
    </location>
</feature>
<feature type="transmembrane region" description="Helical" evidence="4">
    <location>
        <begin position="271"/>
        <end position="290"/>
    </location>
</feature>
<keyword evidence="2" id="KW-0238">DNA-binding</keyword>
<dbReference type="Proteomes" id="UP001343724">
    <property type="component" value="Unassembled WGS sequence"/>
</dbReference>
<dbReference type="PANTHER" id="PTHR44688:SF16">
    <property type="entry name" value="DNA-BINDING TRANSCRIPTIONAL ACTIVATOR DEVR_DOSR"/>
    <property type="match status" value="1"/>
</dbReference>
<keyword evidence="4" id="KW-0812">Transmembrane</keyword>
<feature type="transmembrane region" description="Helical" evidence="4">
    <location>
        <begin position="133"/>
        <end position="153"/>
    </location>
</feature>
<feature type="transmembrane region" description="Helical" evidence="4">
    <location>
        <begin position="12"/>
        <end position="32"/>
    </location>
</feature>
<feature type="transmembrane region" description="Helical" evidence="4">
    <location>
        <begin position="323"/>
        <end position="350"/>
    </location>
</feature>
<feature type="transmembrane region" description="Helical" evidence="4">
    <location>
        <begin position="356"/>
        <end position="376"/>
    </location>
</feature>
<dbReference type="InterPro" id="IPR000792">
    <property type="entry name" value="Tscrpt_reg_LuxR_C"/>
</dbReference>
<comment type="caution">
    <text evidence="6">The sequence shown here is derived from an EMBL/GenBank/DDBJ whole genome shotgun (WGS) entry which is preliminary data.</text>
</comment>
<organism evidence="6 7">
    <name type="scientific">Adlercreutzia shanghongiae</name>
    <dbReference type="NCBI Taxonomy" id="3111773"/>
    <lineage>
        <taxon>Bacteria</taxon>
        <taxon>Bacillati</taxon>
        <taxon>Actinomycetota</taxon>
        <taxon>Coriobacteriia</taxon>
        <taxon>Eggerthellales</taxon>
        <taxon>Eggerthellaceae</taxon>
        <taxon>Adlercreutzia</taxon>
    </lineage>
</organism>
<sequence length="482" mass="51650">MRVGEWLRTHKCNLVGGGLSVAFLNFVKMYLLHLNEVAGHSDPLLFQAICSGSLIAGFFSMALIVRLKGPLSSQPRVTSLTFLGCAFGAMLLLVPGSAASTTVPAVILCGFASGAACIAWWERYAACARSDAYYLLAGSALVGSVVDAGLFASSFLWSAAPPLLLVGVSFASLCLYRKTSRVCSGDRTEAAIARQQKPYLIPGSIVGALVGFLFVFGFMAGVSGSFMSRAASDVLCVGPEFVGTALASMVLLILVRQLIHVSEATITASDCSVAFLVVGMLLLPWAVGGIPFASNVLFVAGFNVFLLFMATVYFEISWKVPELFSIVAAQGLAVSQLASCAGFAVATVLAQHVEGFLGSAGLAAATALSFTLLYTTRLTLLNNHQMLTLWGLLSFDEDKVERSRRAPFEELLGKLGDEYGLTDREREVFSMLARGYRVAQIQDAFTISYSTVRTHINHIYTKMGIHTYNDLSKLIAEAKQRL</sequence>
<keyword evidence="1" id="KW-0805">Transcription regulation</keyword>
<gene>
    <name evidence="6" type="ORF">VJ920_02720</name>
</gene>
<dbReference type="SMART" id="SM00421">
    <property type="entry name" value="HTH_LUXR"/>
    <property type="match status" value="1"/>
</dbReference>
<evidence type="ECO:0000256" key="1">
    <source>
        <dbReference type="ARBA" id="ARBA00023015"/>
    </source>
</evidence>
<dbReference type="CDD" id="cd06170">
    <property type="entry name" value="LuxR_C_like"/>
    <property type="match status" value="1"/>
</dbReference>
<feature type="transmembrane region" description="Helical" evidence="4">
    <location>
        <begin position="199"/>
        <end position="221"/>
    </location>
</feature>
<dbReference type="PROSITE" id="PS50043">
    <property type="entry name" value="HTH_LUXR_2"/>
    <property type="match status" value="1"/>
</dbReference>
<dbReference type="EMBL" id="JAYMFH010000003">
    <property type="protein sequence ID" value="MEC4294219.1"/>
    <property type="molecule type" value="Genomic_DNA"/>
</dbReference>
<evidence type="ECO:0000256" key="2">
    <source>
        <dbReference type="ARBA" id="ARBA00023125"/>
    </source>
</evidence>
<dbReference type="Gene3D" id="1.10.10.10">
    <property type="entry name" value="Winged helix-like DNA-binding domain superfamily/Winged helix DNA-binding domain"/>
    <property type="match status" value="1"/>
</dbReference>
<dbReference type="InterPro" id="IPR036388">
    <property type="entry name" value="WH-like_DNA-bd_sf"/>
</dbReference>
<feature type="transmembrane region" description="Helical" evidence="4">
    <location>
        <begin position="77"/>
        <end position="96"/>
    </location>
</feature>
<feature type="transmembrane region" description="Helical" evidence="4">
    <location>
        <begin position="102"/>
        <end position="121"/>
    </location>
</feature>
<dbReference type="SUPFAM" id="SSF46894">
    <property type="entry name" value="C-terminal effector domain of the bipartite response regulators"/>
    <property type="match status" value="1"/>
</dbReference>
<evidence type="ECO:0000256" key="4">
    <source>
        <dbReference type="SAM" id="Phobius"/>
    </source>
</evidence>
<name>A0ABU6IXG8_9ACTN</name>
<dbReference type="PRINTS" id="PR00038">
    <property type="entry name" value="HTHLUXR"/>
</dbReference>
<protein>
    <submittedName>
        <fullName evidence="6">LuxR C-terminal-related transcriptional regulator</fullName>
    </submittedName>
</protein>
<dbReference type="RefSeq" id="WP_326454360.1">
    <property type="nucleotide sequence ID" value="NZ_JAYMFH010000003.1"/>
</dbReference>
<proteinExistence type="predicted"/>
<keyword evidence="7" id="KW-1185">Reference proteome</keyword>
<evidence type="ECO:0000313" key="7">
    <source>
        <dbReference type="Proteomes" id="UP001343724"/>
    </source>
</evidence>
<feature type="domain" description="HTH luxR-type" evidence="5">
    <location>
        <begin position="414"/>
        <end position="482"/>
    </location>
</feature>
<keyword evidence="4" id="KW-1133">Transmembrane helix</keyword>